<sequence length="96" mass="11028">MDLEMKGQMILRKELFFTSIAIEGLLSRMMSVVNKKIIFPTEAFSTSWEDELSMLSVPLSLNVEAGSAYNDVRNEKFPPVSKLFVPIITTMRTYFR</sequence>
<organism evidence="1 2">
    <name type="scientific">Araneus ventricosus</name>
    <name type="common">Orbweaver spider</name>
    <name type="synonym">Epeira ventricosa</name>
    <dbReference type="NCBI Taxonomy" id="182803"/>
    <lineage>
        <taxon>Eukaryota</taxon>
        <taxon>Metazoa</taxon>
        <taxon>Ecdysozoa</taxon>
        <taxon>Arthropoda</taxon>
        <taxon>Chelicerata</taxon>
        <taxon>Arachnida</taxon>
        <taxon>Araneae</taxon>
        <taxon>Araneomorphae</taxon>
        <taxon>Entelegynae</taxon>
        <taxon>Araneoidea</taxon>
        <taxon>Araneidae</taxon>
        <taxon>Araneus</taxon>
    </lineage>
</organism>
<gene>
    <name evidence="1" type="ORF">AVEN_247787_1</name>
</gene>
<proteinExistence type="predicted"/>
<comment type="caution">
    <text evidence="1">The sequence shown here is derived from an EMBL/GenBank/DDBJ whole genome shotgun (WGS) entry which is preliminary data.</text>
</comment>
<accession>A0A4Y2RAQ3</accession>
<dbReference type="EMBL" id="BGPR01016299">
    <property type="protein sequence ID" value="GBN72490.1"/>
    <property type="molecule type" value="Genomic_DNA"/>
</dbReference>
<name>A0A4Y2RAQ3_ARAVE</name>
<reference evidence="1 2" key="1">
    <citation type="journal article" date="2019" name="Sci. Rep.">
        <title>Orb-weaving spider Araneus ventricosus genome elucidates the spidroin gene catalogue.</title>
        <authorList>
            <person name="Kono N."/>
            <person name="Nakamura H."/>
            <person name="Ohtoshi R."/>
            <person name="Moran D.A.P."/>
            <person name="Shinohara A."/>
            <person name="Yoshida Y."/>
            <person name="Fujiwara M."/>
            <person name="Mori M."/>
            <person name="Tomita M."/>
            <person name="Arakawa K."/>
        </authorList>
    </citation>
    <scope>NUCLEOTIDE SEQUENCE [LARGE SCALE GENOMIC DNA]</scope>
</reference>
<keyword evidence="2" id="KW-1185">Reference proteome</keyword>
<evidence type="ECO:0000313" key="1">
    <source>
        <dbReference type="EMBL" id="GBN72490.1"/>
    </source>
</evidence>
<dbReference type="AlphaFoldDB" id="A0A4Y2RAQ3"/>
<evidence type="ECO:0000313" key="2">
    <source>
        <dbReference type="Proteomes" id="UP000499080"/>
    </source>
</evidence>
<dbReference type="Proteomes" id="UP000499080">
    <property type="component" value="Unassembled WGS sequence"/>
</dbReference>
<protein>
    <submittedName>
        <fullName evidence="1">Uncharacterized protein</fullName>
    </submittedName>
</protein>